<dbReference type="AlphaFoldDB" id="A0A2P7S1U6"/>
<dbReference type="SUPFAM" id="SSF56112">
    <property type="entry name" value="Protein kinase-like (PK-like)"/>
    <property type="match status" value="1"/>
</dbReference>
<accession>A0A2P7S1U6</accession>
<gene>
    <name evidence="2" type="ORF">C7I84_21305</name>
</gene>
<dbReference type="Pfam" id="PF01636">
    <property type="entry name" value="APH"/>
    <property type="match status" value="1"/>
</dbReference>
<dbReference type="EMBL" id="PXYK01000022">
    <property type="protein sequence ID" value="PSJ56406.1"/>
    <property type="molecule type" value="Genomic_DNA"/>
</dbReference>
<dbReference type="InterPro" id="IPR002575">
    <property type="entry name" value="Aminoglycoside_PTrfase"/>
</dbReference>
<reference evidence="2 3" key="1">
    <citation type="submission" date="2018-03" db="EMBL/GenBank/DDBJ databases">
        <title>The draft genome of Mesorhizobium sp. 6GN-30.</title>
        <authorList>
            <person name="Liu L."/>
            <person name="Li L."/>
            <person name="Wang T."/>
            <person name="Zhang X."/>
            <person name="Liang L."/>
        </authorList>
    </citation>
    <scope>NUCLEOTIDE SEQUENCE [LARGE SCALE GENOMIC DNA]</scope>
    <source>
        <strain evidence="2 3">6GN30</strain>
    </source>
</reference>
<dbReference type="Gene3D" id="3.90.1200.10">
    <property type="match status" value="1"/>
</dbReference>
<feature type="domain" description="Aminoglycoside phosphotransferase" evidence="1">
    <location>
        <begin position="23"/>
        <end position="234"/>
    </location>
</feature>
<dbReference type="RefSeq" id="WP_106774235.1">
    <property type="nucleotide sequence ID" value="NZ_PXYK01000022.1"/>
</dbReference>
<protein>
    <submittedName>
        <fullName evidence="2">Aminoglycoside resistance protein</fullName>
    </submittedName>
</protein>
<comment type="caution">
    <text evidence="2">The sequence shown here is derived from an EMBL/GenBank/DDBJ whole genome shotgun (WGS) entry which is preliminary data.</text>
</comment>
<organism evidence="2 3">
    <name type="scientific">Kumtagia ephedrae</name>
    <dbReference type="NCBI Taxonomy" id="2116701"/>
    <lineage>
        <taxon>Bacteria</taxon>
        <taxon>Pseudomonadati</taxon>
        <taxon>Pseudomonadota</taxon>
        <taxon>Alphaproteobacteria</taxon>
        <taxon>Hyphomicrobiales</taxon>
        <taxon>Phyllobacteriaceae</taxon>
        <taxon>Kumtagia</taxon>
    </lineage>
</organism>
<evidence type="ECO:0000313" key="2">
    <source>
        <dbReference type="EMBL" id="PSJ56406.1"/>
    </source>
</evidence>
<evidence type="ECO:0000259" key="1">
    <source>
        <dbReference type="Pfam" id="PF01636"/>
    </source>
</evidence>
<evidence type="ECO:0000313" key="3">
    <source>
        <dbReference type="Proteomes" id="UP000241229"/>
    </source>
</evidence>
<dbReference type="OrthoDB" id="1550312at2"/>
<dbReference type="Gene3D" id="3.30.200.20">
    <property type="entry name" value="Phosphorylase Kinase, domain 1"/>
    <property type="match status" value="1"/>
</dbReference>
<proteinExistence type="predicted"/>
<name>A0A2P7S1U6_9HYPH</name>
<sequence>MPARHPRGLPHLAGSVFSVAGKGWHSLAVEAGGLIFKFPEGEEAETALLREAKLLAAVRPLVTMPVPDMTVHPGPPLFSKHSKLPGRTLEPSDYPSLNDAARERLADDLALFFAGLHAIDPSVMRAAGAEPVGWWDTRDDTLAPAWSLLPPELRAEAEAAIRDYHALGPDPLGEVYGFFDAHGWNMAFDHDAMPLCGIFDFADSGFGPPHREFVQVSLIDPDLARRAMRAYEVRTGKALDPRRVFLLAAAMRLSELAGAVETGENVPMILDFVTGWLRQQAVR</sequence>
<keyword evidence="3" id="KW-1185">Reference proteome</keyword>
<dbReference type="InterPro" id="IPR011009">
    <property type="entry name" value="Kinase-like_dom_sf"/>
</dbReference>
<dbReference type="Proteomes" id="UP000241229">
    <property type="component" value="Unassembled WGS sequence"/>
</dbReference>